<name>A0A9N9J5P9_9GLOM</name>
<dbReference type="OrthoDB" id="2482312at2759"/>
<evidence type="ECO:0000313" key="1">
    <source>
        <dbReference type="EMBL" id="CAG8765014.1"/>
    </source>
</evidence>
<gene>
    <name evidence="1" type="ORF">RFULGI_LOCUS14610</name>
</gene>
<dbReference type="AlphaFoldDB" id="A0A9N9J5P9"/>
<dbReference type="EMBL" id="CAJVPZ010043093">
    <property type="protein sequence ID" value="CAG8765014.1"/>
    <property type="molecule type" value="Genomic_DNA"/>
</dbReference>
<evidence type="ECO:0000313" key="2">
    <source>
        <dbReference type="Proteomes" id="UP000789396"/>
    </source>
</evidence>
<comment type="caution">
    <text evidence="1">The sequence shown here is derived from an EMBL/GenBank/DDBJ whole genome shotgun (WGS) entry which is preliminary data.</text>
</comment>
<feature type="non-terminal residue" evidence="1">
    <location>
        <position position="1"/>
    </location>
</feature>
<sequence length="156" mass="17877">NSHEQHSPRTYYQTIKSRKLAECYKTLEAASQINVIECENQKVNMSTRNVLNNTTKVNKGNNLNGNDLQEMCITWMDKIARIKDSPSLKQHAGKVDDSIIMVKCKDSGNSQLFLNNKVENIKLHVMNDLIIKTRSADKDRIDNLVERLFKKNNLGD</sequence>
<protein>
    <submittedName>
        <fullName evidence="1">10453_t:CDS:1</fullName>
    </submittedName>
</protein>
<accession>A0A9N9J5P9</accession>
<reference evidence="1" key="1">
    <citation type="submission" date="2021-06" db="EMBL/GenBank/DDBJ databases">
        <authorList>
            <person name="Kallberg Y."/>
            <person name="Tangrot J."/>
            <person name="Rosling A."/>
        </authorList>
    </citation>
    <scope>NUCLEOTIDE SEQUENCE</scope>
    <source>
        <strain evidence="1">IN212</strain>
    </source>
</reference>
<keyword evidence="2" id="KW-1185">Reference proteome</keyword>
<dbReference type="Proteomes" id="UP000789396">
    <property type="component" value="Unassembled WGS sequence"/>
</dbReference>
<organism evidence="1 2">
    <name type="scientific">Racocetra fulgida</name>
    <dbReference type="NCBI Taxonomy" id="60492"/>
    <lineage>
        <taxon>Eukaryota</taxon>
        <taxon>Fungi</taxon>
        <taxon>Fungi incertae sedis</taxon>
        <taxon>Mucoromycota</taxon>
        <taxon>Glomeromycotina</taxon>
        <taxon>Glomeromycetes</taxon>
        <taxon>Diversisporales</taxon>
        <taxon>Gigasporaceae</taxon>
        <taxon>Racocetra</taxon>
    </lineage>
</organism>
<proteinExistence type="predicted"/>
<feature type="non-terminal residue" evidence="1">
    <location>
        <position position="156"/>
    </location>
</feature>